<sequence>MNKLLLLVSLFLTSSISAQMNSFVQLDENAIQCIVNSNGELFTDLFNVESGFNVENSQNLHTIFSNRIVFAGLGPNGDLVMTKPNGSNNLANGPLSVLQGMEFGPATITPSQSNAWSQIFVITRSEISEFYQYNACLNDPNCDEQTNFPGYQIPPSILNWPAHGDTTLNEPYNLAAFNDVNDDNVYNPLDGDYPCIKGKVYAWFIMNNYLVDPSVNTAPGGIEIQVEVYQFEEGPNNPPLLNTVFVGYKVINRSTTPLADFYFSNYTDFDLGNPLDDYIGTLPDHNGYFVYNGDDFDETSSFSTGFQNHLPAQGVFCLNHELSGAGFADIDVLTPIEYYNIMRGYHTDGSVKYFPGTQIATAFTFPYTSNTPYQWSESNSDGNGMVNTPGDRRMQGAVGPFMLDVGEQLSYDFAFVYAKDHLAGQGNLGSIDELIEDIEDVQYYYDNQITNCSGGWLATEEIDEFICKVFPNPATDLVYIEISNRASDVFFLRDVQGRIVRTGDINIATTIDVRDLTSGVYYLNLQGHPMQTYKIVKQ</sequence>
<keyword evidence="1 2" id="KW-0732">Signal</keyword>
<feature type="domain" description="Secretion system C-terminal sorting" evidence="3">
    <location>
        <begin position="469"/>
        <end position="534"/>
    </location>
</feature>
<proteinExistence type="predicted"/>
<evidence type="ECO:0000256" key="1">
    <source>
        <dbReference type="ARBA" id="ARBA00022729"/>
    </source>
</evidence>
<keyword evidence="5" id="KW-1185">Reference proteome</keyword>
<dbReference type="OrthoDB" id="9807496at2"/>
<evidence type="ECO:0000256" key="2">
    <source>
        <dbReference type="SAM" id="SignalP"/>
    </source>
</evidence>
<accession>A0A1I6XFQ2</accession>
<dbReference type="RefSeq" id="WP_090245261.1">
    <property type="nucleotide sequence ID" value="NZ_FPAS01000001.1"/>
</dbReference>
<evidence type="ECO:0000313" key="5">
    <source>
        <dbReference type="Proteomes" id="UP000236454"/>
    </source>
</evidence>
<dbReference type="NCBIfam" id="TIGR04183">
    <property type="entry name" value="Por_Secre_tail"/>
    <property type="match status" value="1"/>
</dbReference>
<gene>
    <name evidence="4" type="ORF">SAMN05216474_0171</name>
</gene>
<feature type="signal peptide" evidence="2">
    <location>
        <begin position="1"/>
        <end position="20"/>
    </location>
</feature>
<evidence type="ECO:0000313" key="4">
    <source>
        <dbReference type="EMBL" id="SFT37198.1"/>
    </source>
</evidence>
<dbReference type="Proteomes" id="UP000236454">
    <property type="component" value="Unassembled WGS sequence"/>
</dbReference>
<dbReference type="InterPro" id="IPR026444">
    <property type="entry name" value="Secre_tail"/>
</dbReference>
<evidence type="ECO:0000259" key="3">
    <source>
        <dbReference type="Pfam" id="PF18962"/>
    </source>
</evidence>
<reference evidence="4 5" key="1">
    <citation type="submission" date="2016-10" db="EMBL/GenBank/DDBJ databases">
        <authorList>
            <person name="de Groot N.N."/>
        </authorList>
    </citation>
    <scope>NUCLEOTIDE SEQUENCE [LARGE SCALE GENOMIC DNA]</scope>
    <source>
        <strain evidence="4 5">CGMCC 1.7005</strain>
    </source>
</reference>
<dbReference type="EMBL" id="FPAS01000001">
    <property type="protein sequence ID" value="SFT37198.1"/>
    <property type="molecule type" value="Genomic_DNA"/>
</dbReference>
<protein>
    <submittedName>
        <fullName evidence="4">Por secretion system C-terminal sorting domain-containing protein</fullName>
    </submittedName>
</protein>
<name>A0A1I6XFQ2_9FLAO</name>
<dbReference type="AlphaFoldDB" id="A0A1I6XFQ2"/>
<dbReference type="Pfam" id="PF18962">
    <property type="entry name" value="Por_Secre_tail"/>
    <property type="match status" value="1"/>
</dbReference>
<feature type="chain" id="PRO_5014789870" evidence="2">
    <location>
        <begin position="21"/>
        <end position="538"/>
    </location>
</feature>
<organism evidence="4 5">
    <name type="scientific">Lishizhenia tianjinensis</name>
    <dbReference type="NCBI Taxonomy" id="477690"/>
    <lineage>
        <taxon>Bacteria</taxon>
        <taxon>Pseudomonadati</taxon>
        <taxon>Bacteroidota</taxon>
        <taxon>Flavobacteriia</taxon>
        <taxon>Flavobacteriales</taxon>
        <taxon>Crocinitomicaceae</taxon>
        <taxon>Lishizhenia</taxon>
    </lineage>
</organism>